<gene>
    <name evidence="7" type="ORF">Lp19_2836</name>
</gene>
<dbReference type="Proteomes" id="UP000076882">
    <property type="component" value="Unassembled WGS sequence"/>
</dbReference>
<feature type="transmembrane region" description="Helical" evidence="6">
    <location>
        <begin position="288"/>
        <end position="307"/>
    </location>
</feature>
<feature type="transmembrane region" description="Helical" evidence="6">
    <location>
        <begin position="359"/>
        <end position="380"/>
    </location>
</feature>
<feature type="transmembrane region" description="Helical" evidence="6">
    <location>
        <begin position="248"/>
        <end position="268"/>
    </location>
</feature>
<dbReference type="InterPro" id="IPR036259">
    <property type="entry name" value="MFS_trans_sf"/>
</dbReference>
<keyword evidence="3 6" id="KW-0812">Transmembrane</keyword>
<feature type="transmembrane region" description="Helical" evidence="6">
    <location>
        <begin position="15"/>
        <end position="37"/>
    </location>
</feature>
<evidence type="ECO:0000256" key="4">
    <source>
        <dbReference type="ARBA" id="ARBA00022989"/>
    </source>
</evidence>
<evidence type="ECO:0000256" key="5">
    <source>
        <dbReference type="ARBA" id="ARBA00023136"/>
    </source>
</evidence>
<proteinExistence type="predicted"/>
<dbReference type="Gene3D" id="1.20.1250.20">
    <property type="entry name" value="MFS general substrate transporter like domains"/>
    <property type="match status" value="2"/>
</dbReference>
<evidence type="ECO:0000256" key="2">
    <source>
        <dbReference type="ARBA" id="ARBA00022475"/>
    </source>
</evidence>
<feature type="transmembrane region" description="Helical" evidence="6">
    <location>
        <begin position="49"/>
        <end position="68"/>
    </location>
</feature>
<protein>
    <submittedName>
        <fullName evidence="7">Transport protein</fullName>
    </submittedName>
</protein>
<evidence type="ECO:0000256" key="1">
    <source>
        <dbReference type="ARBA" id="ARBA00004651"/>
    </source>
</evidence>
<comment type="caution">
    <text evidence="7">The sequence shown here is derived from an EMBL/GenBank/DDBJ whole genome shotgun (WGS) entry which is preliminary data.</text>
</comment>
<dbReference type="EMBL" id="LUXM01000040">
    <property type="protein sequence ID" value="KZU91550.1"/>
    <property type="molecule type" value="Genomic_DNA"/>
</dbReference>
<name>A0A162GAR8_LACPN</name>
<reference evidence="7 8" key="1">
    <citation type="submission" date="2016-03" db="EMBL/GenBank/DDBJ databases">
        <title>Comparative genomics of 54 Lactobacillus plantarum strains reveals genomic uncoupling from niche constraints.</title>
        <authorList>
            <person name="Martino M.E."/>
        </authorList>
    </citation>
    <scope>NUCLEOTIDE SEQUENCE [LARGE SCALE GENOMIC DNA]</scope>
    <source>
        <strain evidence="7 8">19.1</strain>
    </source>
</reference>
<dbReference type="PATRIC" id="fig|1590.144.peg.1199"/>
<keyword evidence="4 6" id="KW-1133">Transmembrane helix</keyword>
<dbReference type="PANTHER" id="PTHR23513:SF6">
    <property type="entry name" value="MAJOR FACILITATOR SUPERFAMILY ASSOCIATED DOMAIN-CONTAINING PROTEIN"/>
    <property type="match status" value="1"/>
</dbReference>
<dbReference type="PANTHER" id="PTHR23513">
    <property type="entry name" value="INTEGRAL MEMBRANE EFFLUX PROTEIN-RELATED"/>
    <property type="match status" value="1"/>
</dbReference>
<evidence type="ECO:0000313" key="8">
    <source>
        <dbReference type="Proteomes" id="UP000076882"/>
    </source>
</evidence>
<dbReference type="RefSeq" id="WP_044430298.1">
    <property type="nucleotide sequence ID" value="NZ_CP010528.1"/>
</dbReference>
<comment type="subcellular location">
    <subcellularLocation>
        <location evidence="1">Cell membrane</location>
        <topology evidence="1">Multi-pass membrane protein</topology>
    </subcellularLocation>
</comment>
<evidence type="ECO:0000256" key="6">
    <source>
        <dbReference type="SAM" id="Phobius"/>
    </source>
</evidence>
<feature type="transmembrane region" description="Helical" evidence="6">
    <location>
        <begin position="104"/>
        <end position="123"/>
    </location>
</feature>
<evidence type="ECO:0000256" key="3">
    <source>
        <dbReference type="ARBA" id="ARBA00022692"/>
    </source>
</evidence>
<feature type="transmembrane region" description="Helical" evidence="6">
    <location>
        <begin position="161"/>
        <end position="188"/>
    </location>
</feature>
<keyword evidence="2" id="KW-1003">Cell membrane</keyword>
<dbReference type="KEGG" id="lpb:SH83_05815"/>
<keyword evidence="5 6" id="KW-0472">Membrane</keyword>
<feature type="transmembrane region" description="Helical" evidence="6">
    <location>
        <begin position="219"/>
        <end position="241"/>
    </location>
</feature>
<organism evidence="7 8">
    <name type="scientific">Lactiplantibacillus plantarum</name>
    <name type="common">Lactobacillus plantarum</name>
    <dbReference type="NCBI Taxonomy" id="1590"/>
    <lineage>
        <taxon>Bacteria</taxon>
        <taxon>Bacillati</taxon>
        <taxon>Bacillota</taxon>
        <taxon>Bacilli</taxon>
        <taxon>Lactobacillales</taxon>
        <taxon>Lactobacillaceae</taxon>
        <taxon>Lactiplantibacillus</taxon>
    </lineage>
</organism>
<dbReference type="AlphaFoldDB" id="A0A162GAR8"/>
<dbReference type="GO" id="GO:0005886">
    <property type="term" value="C:plasma membrane"/>
    <property type="evidence" value="ECO:0007669"/>
    <property type="project" value="UniProtKB-SubCell"/>
</dbReference>
<sequence length="394" mass="43896">MKKEFRPHPNDRHNLLCYLSSMLITFFGFYGFTYLVTWLTIEKTGDPQLLGNVMAMTMLPAIGLNLVAGRVLKYYSAKQMMFITDILTGILFIGAYYALNTVSWQITCLVIVAVLNKSIGVFYKLSNKTILPDLFAPVNIQIVNGYQTQIRQLAIVSATMLVTMALLWVTPATLILIMGIAFLVSAGLDWQFRTRSNLSSDSVVTVKLDRHRSWPTWSLLYAVLGYLVDATIAVAVPWLVVSKLHSHWPLSWFLTANATGILLAPLLLKRWSKQSLLTLTAFTGGCLLLMWPTFASLMITMFLISALRGQTNISFFTTIQQIPTNNRNTLMTGVLTVIDTTTVIGSLLAPRLILMLGSWTLPLLGGGILLFCLTRLIILLNNQKQSSSDIDENC</sequence>
<accession>A0A162GAR8</accession>
<dbReference type="SUPFAM" id="SSF103473">
    <property type="entry name" value="MFS general substrate transporter"/>
    <property type="match status" value="1"/>
</dbReference>
<evidence type="ECO:0000313" key="7">
    <source>
        <dbReference type="EMBL" id="KZU91550.1"/>
    </source>
</evidence>